<organism evidence="1 2">
    <name type="scientific">Ovis ammon polii</name>
    <dbReference type="NCBI Taxonomy" id="230172"/>
    <lineage>
        <taxon>Eukaryota</taxon>
        <taxon>Metazoa</taxon>
        <taxon>Chordata</taxon>
        <taxon>Craniata</taxon>
        <taxon>Vertebrata</taxon>
        <taxon>Euteleostomi</taxon>
        <taxon>Mammalia</taxon>
        <taxon>Eutheria</taxon>
        <taxon>Laurasiatheria</taxon>
        <taxon>Artiodactyla</taxon>
        <taxon>Ruminantia</taxon>
        <taxon>Pecora</taxon>
        <taxon>Bovidae</taxon>
        <taxon>Caprinae</taxon>
        <taxon>Ovis</taxon>
    </lineage>
</organism>
<accession>A0AAD4ULB1</accession>
<dbReference type="AlphaFoldDB" id="A0AAD4ULB1"/>
<reference evidence="1" key="1">
    <citation type="submission" date="2022-03" db="EMBL/GenBank/DDBJ databases">
        <title>Genomic analyses of argali, domestic sheep and their hybrids provide insights into chromosomal evolution, heterosis and genetic basis of agronomic traits.</title>
        <authorList>
            <person name="Li M."/>
        </authorList>
    </citation>
    <scope>NUCLEOTIDE SEQUENCE</scope>
    <source>
        <strain evidence="1">CAU-MHL-2022a</strain>
        <tissue evidence="1">Skin</tissue>
    </source>
</reference>
<dbReference type="Proteomes" id="UP001214576">
    <property type="component" value="Unassembled WGS sequence"/>
</dbReference>
<dbReference type="EMBL" id="JAKZEL010000001">
    <property type="protein sequence ID" value="KAI4548136.1"/>
    <property type="molecule type" value="Genomic_DNA"/>
</dbReference>
<name>A0AAD4ULB1_OVIAM</name>
<proteinExistence type="predicted"/>
<gene>
    <name evidence="1" type="ORF">MG293_000466</name>
</gene>
<evidence type="ECO:0000313" key="2">
    <source>
        <dbReference type="Proteomes" id="UP001214576"/>
    </source>
</evidence>
<comment type="caution">
    <text evidence="1">The sequence shown here is derived from an EMBL/GenBank/DDBJ whole genome shotgun (WGS) entry which is preliminary data.</text>
</comment>
<sequence>MRAQRSFSMFKVRRGGCEEIPLIQGKEQQLHFAGAAMKRYPRPRIGDLDSSFRLHWLDCNLNKSVQRCDGGVKLSETQIPTQEKTSFEIVYDAKAELRTWKLKTRDSRACFWQYTQTKLNGERFVAFPIIYEIEGSN</sequence>
<evidence type="ECO:0000313" key="1">
    <source>
        <dbReference type="EMBL" id="KAI4548136.1"/>
    </source>
</evidence>
<protein>
    <submittedName>
        <fullName evidence="1">Uncharacterized protein</fullName>
    </submittedName>
</protein>
<keyword evidence="2" id="KW-1185">Reference proteome</keyword>